<evidence type="ECO:0000259" key="1">
    <source>
        <dbReference type="Pfam" id="PF00691"/>
    </source>
</evidence>
<evidence type="ECO:0000313" key="4">
    <source>
        <dbReference type="Proteomes" id="UP000254424"/>
    </source>
</evidence>
<dbReference type="Pfam" id="PF00691">
    <property type="entry name" value="OmpA"/>
    <property type="match status" value="1"/>
</dbReference>
<dbReference type="InterPro" id="IPR036737">
    <property type="entry name" value="OmpA-like_sf"/>
</dbReference>
<dbReference type="Pfam" id="PF12984">
    <property type="entry name" value="DUF3868"/>
    <property type="match status" value="1"/>
</dbReference>
<dbReference type="Proteomes" id="UP000254424">
    <property type="component" value="Unassembled WGS sequence"/>
</dbReference>
<dbReference type="Gene3D" id="3.30.1330.60">
    <property type="entry name" value="OmpA-like domain"/>
    <property type="match status" value="1"/>
</dbReference>
<evidence type="ECO:0000313" key="3">
    <source>
        <dbReference type="EMBL" id="SUV29744.1"/>
    </source>
</evidence>
<dbReference type="EMBL" id="UFSX01000001">
    <property type="protein sequence ID" value="SUV29744.1"/>
    <property type="molecule type" value="Genomic_DNA"/>
</dbReference>
<name>A0A380YM05_9BACE</name>
<sequence length="492" mass="56335">MRKEHIYSKLICGALLLFGICVPVCAQTGHLSGVRVINDEIKKKGREIHVDFVLDVTDMHVKRQESVRLYPVVVAKEGDKSLDLPSVVLDGRVRDKVHRREKALNGFTKTDGAKTVLRRKNGESQQVEYSVVIPYEPWLGAARLVLREQTTGCAECDKGTEETPVKSTFLQLFQPKYTVAFVPPLKEAVKMRDEVKVARLNFRQDSHKIDPKFQNNRQELDSVRHSIAMVKDNGDLTITGIYVTGYASPEGRADYNEKLSRRRAEAFTQYVQRETEVDTRFWHVAWRGEDWEGLRMELDKFPNLLKQKEVIAVVESCKGNLDDCEQRFRDEFPPEVYQRLLNEVYPPLRRNEYRIEYKVRNFNLEEARKQIYSNPRLLSVEEMYQVAESYGVDTPEYGKVLLIAARTYPDNIPAVVNAARYELGQGHMKEAVNLLLPLEGKGNVRVLNCLGVAYANEKQYEKARTVLQRAAATGDAEARENLRNVEGVIADL</sequence>
<dbReference type="OrthoDB" id="1100173at2"/>
<evidence type="ECO:0000259" key="2">
    <source>
        <dbReference type="Pfam" id="PF12984"/>
    </source>
</evidence>
<protein>
    <submittedName>
        <fullName evidence="3">OmpA family</fullName>
    </submittedName>
</protein>
<dbReference type="SUPFAM" id="SSF103088">
    <property type="entry name" value="OmpA-like"/>
    <property type="match status" value="1"/>
</dbReference>
<dbReference type="InterPro" id="IPR024480">
    <property type="entry name" value="DUF3868"/>
</dbReference>
<reference evidence="3 4" key="1">
    <citation type="submission" date="2018-06" db="EMBL/GenBank/DDBJ databases">
        <authorList>
            <consortium name="Pathogen Informatics"/>
            <person name="Doyle S."/>
        </authorList>
    </citation>
    <scope>NUCLEOTIDE SEQUENCE [LARGE SCALE GENOMIC DNA]</scope>
    <source>
        <strain evidence="3 4">NCTC11155</strain>
    </source>
</reference>
<dbReference type="AlphaFoldDB" id="A0A380YM05"/>
<accession>A0A380YM05</accession>
<dbReference type="InterPro" id="IPR011990">
    <property type="entry name" value="TPR-like_helical_dom_sf"/>
</dbReference>
<dbReference type="InterPro" id="IPR006665">
    <property type="entry name" value="OmpA-like"/>
</dbReference>
<proteinExistence type="predicted"/>
<feature type="domain" description="OmpA-like" evidence="1">
    <location>
        <begin position="202"/>
        <end position="288"/>
    </location>
</feature>
<dbReference type="SUPFAM" id="SSF81901">
    <property type="entry name" value="HCP-like"/>
    <property type="match status" value="1"/>
</dbReference>
<organism evidence="3 4">
    <name type="scientific">Bacteroides eggerthii</name>
    <dbReference type="NCBI Taxonomy" id="28111"/>
    <lineage>
        <taxon>Bacteria</taxon>
        <taxon>Pseudomonadati</taxon>
        <taxon>Bacteroidota</taxon>
        <taxon>Bacteroidia</taxon>
        <taxon>Bacteroidales</taxon>
        <taxon>Bacteroidaceae</taxon>
        <taxon>Bacteroides</taxon>
    </lineage>
</organism>
<dbReference type="Gene3D" id="1.25.40.10">
    <property type="entry name" value="Tetratricopeptide repeat domain"/>
    <property type="match status" value="1"/>
</dbReference>
<dbReference type="GeneID" id="93071630"/>
<dbReference type="STRING" id="483216.BACEGG_02084"/>
<dbReference type="RefSeq" id="WP_004290391.1">
    <property type="nucleotide sequence ID" value="NZ_CABKNQ010000018.1"/>
</dbReference>
<gene>
    <name evidence="3" type="ORF">NCTC11155_01734</name>
</gene>
<feature type="domain" description="DUF3868" evidence="2">
    <location>
        <begin position="24"/>
        <end position="105"/>
    </location>
</feature>